<protein>
    <submittedName>
        <fullName evidence="4">Extracellular solute-binding protein, family 7</fullName>
    </submittedName>
</protein>
<dbReference type="InterPro" id="IPR038404">
    <property type="entry name" value="TRAP_DctP_sf"/>
</dbReference>
<keyword evidence="3" id="KW-0479">Metal-binding</keyword>
<proteinExistence type="predicted"/>
<organism evidence="4 5">
    <name type="scientific">Reinekea blandensis MED297</name>
    <dbReference type="NCBI Taxonomy" id="314283"/>
    <lineage>
        <taxon>Bacteria</taxon>
        <taxon>Pseudomonadati</taxon>
        <taxon>Pseudomonadota</taxon>
        <taxon>Gammaproteobacteria</taxon>
        <taxon>Oceanospirillales</taxon>
        <taxon>Saccharospirillaceae</taxon>
        <taxon>Reinekea</taxon>
    </lineage>
</organism>
<dbReference type="PANTHER" id="PTHR33376">
    <property type="match status" value="1"/>
</dbReference>
<dbReference type="GO" id="GO:0055085">
    <property type="term" value="P:transmembrane transport"/>
    <property type="evidence" value="ECO:0007669"/>
    <property type="project" value="InterPro"/>
</dbReference>
<dbReference type="Gene3D" id="3.40.190.170">
    <property type="entry name" value="Bacterial extracellular solute-binding protein, family 7"/>
    <property type="match status" value="1"/>
</dbReference>
<evidence type="ECO:0000313" key="5">
    <source>
        <dbReference type="Proteomes" id="UP000005953"/>
    </source>
</evidence>
<feature type="binding site" evidence="3">
    <location>
        <position position="234"/>
    </location>
    <ligand>
        <name>substrate</name>
    </ligand>
</feature>
<dbReference type="Proteomes" id="UP000005953">
    <property type="component" value="Unassembled WGS sequence"/>
</dbReference>
<dbReference type="InterPro" id="IPR018389">
    <property type="entry name" value="DctP_fam"/>
</dbReference>
<dbReference type="PANTHER" id="PTHR33376:SF5">
    <property type="entry name" value="EXTRACYTOPLASMIC SOLUTE RECEPTOR PROTEIN"/>
    <property type="match status" value="1"/>
</dbReference>
<dbReference type="InterPro" id="IPR026289">
    <property type="entry name" value="SBP_TakP-like"/>
</dbReference>
<name>A4BGK3_9GAMM</name>
<dbReference type="GO" id="GO:0046872">
    <property type="term" value="F:metal ion binding"/>
    <property type="evidence" value="ECO:0007669"/>
    <property type="project" value="UniProtKB-KW"/>
</dbReference>
<evidence type="ECO:0000256" key="3">
    <source>
        <dbReference type="PIRSR" id="PIRSR039026-2"/>
    </source>
</evidence>
<dbReference type="HOGENOM" id="CLU_036176_0_1_6"/>
<dbReference type="OrthoDB" id="9769667at2"/>
<dbReference type="STRING" id="314283.MED297_09096"/>
<evidence type="ECO:0000256" key="2">
    <source>
        <dbReference type="PIRSR" id="PIRSR039026-1"/>
    </source>
</evidence>
<dbReference type="Gene3D" id="3.40.190.10">
    <property type="entry name" value="Periplasmic binding protein-like II"/>
    <property type="match status" value="1"/>
</dbReference>
<gene>
    <name evidence="4" type="ORF">MED297_09096</name>
</gene>
<evidence type="ECO:0000313" key="4">
    <source>
        <dbReference type="EMBL" id="EAR08809.1"/>
    </source>
</evidence>
<feature type="binding site" evidence="2">
    <location>
        <position position="151"/>
    </location>
    <ligand>
        <name>substrate</name>
    </ligand>
</feature>
<dbReference type="GO" id="GO:0031317">
    <property type="term" value="C:tripartite ATP-independent periplasmic transporter complex"/>
    <property type="evidence" value="ECO:0007669"/>
    <property type="project" value="InterPro"/>
</dbReference>
<comment type="caution">
    <text evidence="4">The sequence shown here is derived from an EMBL/GenBank/DDBJ whole genome shotgun (WGS) entry which is preliminary data.</text>
</comment>
<dbReference type="AlphaFoldDB" id="A4BGK3"/>
<feature type="binding site" evidence="3">
    <location>
        <position position="209"/>
    </location>
    <ligand>
        <name>substrate</name>
    </ligand>
</feature>
<dbReference type="Pfam" id="PF03480">
    <property type="entry name" value="DctP"/>
    <property type="match status" value="1"/>
</dbReference>
<feature type="binding site" evidence="3">
    <location>
        <position position="210"/>
    </location>
    <ligand>
        <name>Na(+)</name>
        <dbReference type="ChEBI" id="CHEBI:29101"/>
    </ligand>
</feature>
<accession>A4BGK3</accession>
<keyword evidence="1" id="KW-0732">Signal</keyword>
<dbReference type="RefSeq" id="WP_008046058.1">
    <property type="nucleotide sequence ID" value="NZ_CH724152.1"/>
</dbReference>
<feature type="binding site" evidence="2">
    <location>
        <position position="172"/>
    </location>
    <ligand>
        <name>substrate</name>
    </ligand>
</feature>
<evidence type="ECO:0000256" key="1">
    <source>
        <dbReference type="ARBA" id="ARBA00022729"/>
    </source>
</evidence>
<reference evidence="4 5" key="1">
    <citation type="submission" date="2006-02" db="EMBL/GenBank/DDBJ databases">
        <authorList>
            <person name="Pinhassi J."/>
            <person name="Pedros-Alio C."/>
            <person name="Ferriera S."/>
            <person name="Johnson J."/>
            <person name="Kravitz S."/>
            <person name="Halpern A."/>
            <person name="Remington K."/>
            <person name="Beeson K."/>
            <person name="Tran B."/>
            <person name="Rogers Y.-H."/>
            <person name="Friedman R."/>
            <person name="Venter J.C."/>
        </authorList>
    </citation>
    <scope>NUCLEOTIDE SEQUENCE [LARGE SCALE GENOMIC DNA]</scope>
    <source>
        <strain evidence="4 5">MED297</strain>
    </source>
</reference>
<dbReference type="EMBL" id="AAOE01000016">
    <property type="protein sequence ID" value="EAR08809.1"/>
    <property type="molecule type" value="Genomic_DNA"/>
</dbReference>
<sequence>MKSLLQNLARWLVPVCFIAFSFSEEPYQLKLAMSWGSDFPVFSESPKRMAERVAKMSNGRLTIDVIGSEEHGRPLDVFDMVRNGEYDLGHSASYYWKGKVPNTLFFTTMPFGMLPLEQYAWLEHGGGQALMDEVYQPLGLLSLPGGNSGSQMGGWFQKRIKNTESLNGLKMRVPGFAGEVLSELGVVPTNIPATDLYEAMSRNVIQAAEFVGPSTDFNLKLHLAAQFYYTGWHEPGAELQFLINDEVYQSLPADLQAILKAAMRASAYDTYVHSVDVSAQAWADMRRQFPTIRVKDFPDEVMSELRRVNERKLVEFADDNDQARRIIESQLGYQAMMRNWTLLSDYSYLESIGR</sequence>
<keyword evidence="5" id="KW-1185">Reference proteome</keyword>
<dbReference type="PIRSF" id="PIRSF039026">
    <property type="entry name" value="SiaP"/>
    <property type="match status" value="1"/>
</dbReference>